<dbReference type="InterPro" id="IPR000210">
    <property type="entry name" value="BTB/POZ_dom"/>
</dbReference>
<reference evidence="5" key="1">
    <citation type="submission" date="2020-01" db="EMBL/GenBank/DDBJ databases">
        <title>Development of genomics and gene disruption for Polysphondylium violaceum indicates a role for the polyketide synthase stlB in stalk morphogenesis.</title>
        <authorList>
            <person name="Narita B."/>
            <person name="Kawabe Y."/>
            <person name="Kin K."/>
            <person name="Saito T."/>
            <person name="Gibbs R."/>
            <person name="Kuspa A."/>
            <person name="Muzny D."/>
            <person name="Queller D."/>
            <person name="Richards S."/>
            <person name="Strassman J."/>
            <person name="Sucgang R."/>
            <person name="Worley K."/>
            <person name="Schaap P."/>
        </authorList>
    </citation>
    <scope>NUCLEOTIDE SEQUENCE</scope>
    <source>
        <strain evidence="5">QSvi11</strain>
    </source>
</reference>
<keyword evidence="1" id="KW-0677">Repeat</keyword>
<dbReference type="EMBL" id="AJWJ01000091">
    <property type="protein sequence ID" value="KAF2075625.1"/>
    <property type="molecule type" value="Genomic_DNA"/>
</dbReference>
<dbReference type="Pfam" id="PF13540">
    <property type="entry name" value="RCC1_2"/>
    <property type="match status" value="2"/>
</dbReference>
<proteinExistence type="predicted"/>
<dbReference type="InterPro" id="IPR009091">
    <property type="entry name" value="RCC1/BLIP-II"/>
</dbReference>
<dbReference type="AlphaFoldDB" id="A0A8J4PXQ7"/>
<evidence type="ECO:0000256" key="1">
    <source>
        <dbReference type="ARBA" id="ARBA00022737"/>
    </source>
</evidence>
<gene>
    <name evidence="5" type="ORF">CYY_003048</name>
</gene>
<dbReference type="Gene3D" id="2.130.10.30">
    <property type="entry name" value="Regulator of chromosome condensation 1/beta-lactamase-inhibitor protein II"/>
    <property type="match status" value="2"/>
</dbReference>
<feature type="compositionally biased region" description="Basic residues" evidence="3">
    <location>
        <begin position="315"/>
        <end position="324"/>
    </location>
</feature>
<evidence type="ECO:0000256" key="2">
    <source>
        <dbReference type="PROSITE-ProRule" id="PRU00235"/>
    </source>
</evidence>
<dbReference type="PRINTS" id="PR00633">
    <property type="entry name" value="RCCNDNSATION"/>
</dbReference>
<dbReference type="PROSITE" id="PS50012">
    <property type="entry name" value="RCC1_3"/>
    <property type="match status" value="5"/>
</dbReference>
<feature type="repeat" description="RCC1" evidence="2">
    <location>
        <begin position="187"/>
        <end position="249"/>
    </location>
</feature>
<dbReference type="Proteomes" id="UP000695562">
    <property type="component" value="Unassembled WGS sequence"/>
</dbReference>
<feature type="repeat" description="RCC1" evidence="2">
    <location>
        <begin position="406"/>
        <end position="460"/>
    </location>
</feature>
<dbReference type="Pfam" id="PF00651">
    <property type="entry name" value="BTB"/>
    <property type="match status" value="1"/>
</dbReference>
<dbReference type="PROSITE" id="PS50097">
    <property type="entry name" value="BTB"/>
    <property type="match status" value="1"/>
</dbReference>
<keyword evidence="6" id="KW-1185">Reference proteome</keyword>
<dbReference type="Gene3D" id="3.30.710.10">
    <property type="entry name" value="Potassium Channel Kv1.1, Chain A"/>
    <property type="match status" value="1"/>
</dbReference>
<dbReference type="SMART" id="SM00225">
    <property type="entry name" value="BTB"/>
    <property type="match status" value="1"/>
</dbReference>
<dbReference type="InterPro" id="IPR011333">
    <property type="entry name" value="SKP1/BTB/POZ_sf"/>
</dbReference>
<sequence length="769" mass="85872">MKETKSDLDQFLSWGWISDSRINCNTPSRTSIYSETIKINRRDQLQHQVTDLVTKTVSIGLAHALVVDSRGKLFALGKAKYGRLGNGNENRNLYNFEDISKFMNLSAKVTKVSCGSMHSAFVTDKNELYTFGRNNNGQLGLSHLLDMDTPTKIKVPSDYSLGTVKSTDCVDIVSCGSNHTIFSLLNGCVYGMGSNKHQQLGIELEISQELTSVPKFIPINPKLEALEARYTNIKSISCGQNFTILVKQNDLYSFGQNDLGQCGFKKDTTVIKEPTRVIIHSDPSANKDANDNDDEDDDIDNDIEDDSQDKEQSKKYNKIKDKKKKSKKKPHCFVSVSSGIEHSLALTNQGKVFGWGSSKEGQLGQGPSIIEFDTSTPIQIGESLIGLFITKIACGAYHSLVLSDNGDVYAFGLNDYGQLGNGSSAHSFVPMNTRIPESEQKNPIQNIYAGGRCSMLTKCTPSVIKVRDSTFDKDILSIYSNNTYSDVTLIIKNGTNTTNQDTSSTSIDTHKIFLNRNIFNDHFIQTNPNNPYELSTIHKLQRPAATIPIYIRTFYKDNIHSDYDTVDTYLFSFVNQEKFSDVKILVSCQGEPAVTFHAHKCILVARSLKFKTQLESSFAEGVNDIIKIYDVSPSAYNVYLTYLYTDKLNIDNENCIELLLLSHTEMQYRMKEMCEEYLYHSLDTENVCEIFDFINTSIPEMESSGDGDNGNSNFLEDQCIYIIAKNIESVSQTDGYKNLSQISKEKLNSSSIAAPKKKASKSEGSCIIC</sequence>
<accession>A0A8J4PXQ7</accession>
<feature type="repeat" description="RCC1" evidence="2">
    <location>
        <begin position="350"/>
        <end position="405"/>
    </location>
</feature>
<evidence type="ECO:0000313" key="6">
    <source>
        <dbReference type="Proteomes" id="UP000695562"/>
    </source>
</evidence>
<comment type="caution">
    <text evidence="5">The sequence shown here is derived from an EMBL/GenBank/DDBJ whole genome shotgun (WGS) entry which is preliminary data.</text>
</comment>
<name>A0A8J4PXQ7_9MYCE</name>
<dbReference type="PANTHER" id="PTHR22872">
    <property type="entry name" value="BTK-BINDING PROTEIN-RELATED"/>
    <property type="match status" value="1"/>
</dbReference>
<evidence type="ECO:0000259" key="4">
    <source>
        <dbReference type="PROSITE" id="PS50097"/>
    </source>
</evidence>
<dbReference type="SUPFAM" id="SSF50985">
    <property type="entry name" value="RCC1/BLIP-II"/>
    <property type="match status" value="1"/>
</dbReference>
<dbReference type="InterPro" id="IPR051625">
    <property type="entry name" value="Signaling_Regulatory_Domain"/>
</dbReference>
<evidence type="ECO:0000313" key="5">
    <source>
        <dbReference type="EMBL" id="KAF2075625.1"/>
    </source>
</evidence>
<feature type="compositionally biased region" description="Acidic residues" evidence="3">
    <location>
        <begin position="291"/>
        <end position="308"/>
    </location>
</feature>
<protein>
    <recommendedName>
        <fullName evidence="4">BTB domain-containing protein</fullName>
    </recommendedName>
</protein>
<feature type="repeat" description="RCC1" evidence="2">
    <location>
        <begin position="126"/>
        <end position="186"/>
    </location>
</feature>
<dbReference type="InterPro" id="IPR000408">
    <property type="entry name" value="Reg_chr_condens"/>
</dbReference>
<feature type="repeat" description="RCC1" evidence="2">
    <location>
        <begin position="71"/>
        <end position="125"/>
    </location>
</feature>
<evidence type="ECO:0000256" key="3">
    <source>
        <dbReference type="SAM" id="MobiDB-lite"/>
    </source>
</evidence>
<dbReference type="CDD" id="cd18186">
    <property type="entry name" value="BTB_POZ_ZBTB_KLHL-like"/>
    <property type="match status" value="1"/>
</dbReference>
<dbReference type="SUPFAM" id="SSF54695">
    <property type="entry name" value="POZ domain"/>
    <property type="match status" value="1"/>
</dbReference>
<dbReference type="Pfam" id="PF00415">
    <property type="entry name" value="RCC1"/>
    <property type="match status" value="3"/>
</dbReference>
<feature type="region of interest" description="Disordered" evidence="3">
    <location>
        <begin position="275"/>
        <end position="324"/>
    </location>
</feature>
<dbReference type="PROSITE" id="PS00626">
    <property type="entry name" value="RCC1_2"/>
    <property type="match status" value="3"/>
</dbReference>
<dbReference type="OrthoDB" id="8068875at2759"/>
<feature type="domain" description="BTB" evidence="4">
    <location>
        <begin position="580"/>
        <end position="652"/>
    </location>
</feature>
<organism evidence="5 6">
    <name type="scientific">Polysphondylium violaceum</name>
    <dbReference type="NCBI Taxonomy" id="133409"/>
    <lineage>
        <taxon>Eukaryota</taxon>
        <taxon>Amoebozoa</taxon>
        <taxon>Evosea</taxon>
        <taxon>Eumycetozoa</taxon>
        <taxon>Dictyostelia</taxon>
        <taxon>Dictyosteliales</taxon>
        <taxon>Dictyosteliaceae</taxon>
        <taxon>Polysphondylium</taxon>
    </lineage>
</organism>